<reference evidence="1 2" key="1">
    <citation type="journal article" date="2024" name="Ann. Entomol. Soc. Am.">
        <title>Genomic analyses of the southern and eastern yellowjacket wasps (Hymenoptera: Vespidae) reveal evolutionary signatures of social life.</title>
        <authorList>
            <person name="Catto M.A."/>
            <person name="Caine P.B."/>
            <person name="Orr S.E."/>
            <person name="Hunt B.G."/>
            <person name="Goodisman M.A.D."/>
        </authorList>
    </citation>
    <scope>NUCLEOTIDE SEQUENCE [LARGE SCALE GENOMIC DNA]</scope>
    <source>
        <strain evidence="1">233</strain>
        <tissue evidence="1">Head and thorax</tissue>
    </source>
</reference>
<dbReference type="Proteomes" id="UP001607302">
    <property type="component" value="Unassembled WGS sequence"/>
</dbReference>
<organism evidence="1 2">
    <name type="scientific">Vespula squamosa</name>
    <name type="common">Southern yellow jacket</name>
    <name type="synonym">Wasp</name>
    <dbReference type="NCBI Taxonomy" id="30214"/>
    <lineage>
        <taxon>Eukaryota</taxon>
        <taxon>Metazoa</taxon>
        <taxon>Ecdysozoa</taxon>
        <taxon>Arthropoda</taxon>
        <taxon>Hexapoda</taxon>
        <taxon>Insecta</taxon>
        <taxon>Pterygota</taxon>
        <taxon>Neoptera</taxon>
        <taxon>Endopterygota</taxon>
        <taxon>Hymenoptera</taxon>
        <taxon>Apocrita</taxon>
        <taxon>Aculeata</taxon>
        <taxon>Vespoidea</taxon>
        <taxon>Vespidae</taxon>
        <taxon>Vespinae</taxon>
        <taxon>Vespula</taxon>
    </lineage>
</organism>
<sequence>MEISQFEEEMIAMISLVTWPSGRVIRTIGLKTHACLFMDCFKKNDFSLCIFVDQTKLFCKPLHRIVSSRHSMRYDIWKSIRTSLLLSDLTSFHLLLLINMKYLIGWKSDVIEKENIRFNALTLN</sequence>
<gene>
    <name evidence="1" type="ORF">V1478_012383</name>
</gene>
<dbReference type="EMBL" id="JAUDFV010000152">
    <property type="protein sequence ID" value="KAL2718507.1"/>
    <property type="molecule type" value="Genomic_DNA"/>
</dbReference>
<accession>A0ABD2ADV9</accession>
<evidence type="ECO:0000313" key="1">
    <source>
        <dbReference type="EMBL" id="KAL2718507.1"/>
    </source>
</evidence>
<dbReference type="AlphaFoldDB" id="A0ABD2ADV9"/>
<comment type="caution">
    <text evidence="1">The sequence shown here is derived from an EMBL/GenBank/DDBJ whole genome shotgun (WGS) entry which is preliminary data.</text>
</comment>
<protein>
    <submittedName>
        <fullName evidence="1">Uncharacterized protein</fullName>
    </submittedName>
</protein>
<keyword evidence="2" id="KW-1185">Reference proteome</keyword>
<evidence type="ECO:0000313" key="2">
    <source>
        <dbReference type="Proteomes" id="UP001607302"/>
    </source>
</evidence>
<proteinExistence type="predicted"/>
<name>A0ABD2ADV9_VESSQ</name>